<keyword evidence="2 8" id="KW-0813">Transport</keyword>
<dbReference type="PANTHER" id="PTHR30069">
    <property type="entry name" value="TONB-DEPENDENT OUTER MEMBRANE RECEPTOR"/>
    <property type="match status" value="1"/>
</dbReference>
<dbReference type="Pfam" id="PF07715">
    <property type="entry name" value="Plug"/>
    <property type="match status" value="1"/>
</dbReference>
<keyword evidence="3 8" id="KW-1134">Transmembrane beta strand</keyword>
<reference evidence="10 11" key="1">
    <citation type="submission" date="2008-05" db="EMBL/GenBank/DDBJ databases">
        <title>Complete sequence of Chlorobium limicola DSM 245.</title>
        <authorList>
            <consortium name="US DOE Joint Genome Institute"/>
            <person name="Lucas S."/>
            <person name="Copeland A."/>
            <person name="Lapidus A."/>
            <person name="Glavina del Rio T."/>
            <person name="Dalin E."/>
            <person name="Tice H."/>
            <person name="Bruce D."/>
            <person name="Goodwin L."/>
            <person name="Pitluck S."/>
            <person name="Schmutz J."/>
            <person name="Larimer F."/>
            <person name="Land M."/>
            <person name="Hauser L."/>
            <person name="Kyrpides N."/>
            <person name="Ovchinnikova G."/>
            <person name="Zhao F."/>
            <person name="Li T."/>
            <person name="Liu Z."/>
            <person name="Overmann J."/>
            <person name="Bryant D.A."/>
            <person name="Richardson P."/>
        </authorList>
    </citation>
    <scope>NUCLEOTIDE SEQUENCE [LARGE SCALE GENOMIC DNA]</scope>
    <source>
        <strain evidence="11">DSM 245 / NBRC 103803 / 6330</strain>
    </source>
</reference>
<dbReference type="OrthoDB" id="9758472at2"/>
<comment type="subcellular location">
    <subcellularLocation>
        <location evidence="1 8">Cell outer membrane</location>
        <topology evidence="1 8">Multi-pass membrane protein</topology>
    </subcellularLocation>
</comment>
<dbReference type="EMBL" id="CP001097">
    <property type="protein sequence ID" value="ACD90094.1"/>
    <property type="molecule type" value="Genomic_DNA"/>
</dbReference>
<sequence length="572" mass="62842" precursor="true">MNGVRVMLLVIALIMGGVMQGRLLAAGNDDIVAISASELEATDATDVAELLNRIPGVKASESSVSIRGSSNVKVLLDGRPINDPTSHSGSVKWSMISLSGIEKIVIHKGRGSVSYGDNTEGGVIVITSKKASRIGGMVGVGAGNNGEKHADINLQGRFDRFAANLTAGAKGYDGFTVNDDKREYRAGLRLDYAPLEGTSLFLSGDYSTQEKGMRGYPGSRTPNARMGYDDWSLLFGVSRNTLDGRAWFRKTLTQNSDSDRDFFSGLEVLSAGMSVDGPVSLPLAGSLKAGFGYEWQSASGSGFGAKEERRGWLHLTRLFRQKDGPWSADVGIRENIYSAFHNTLNPEVKVAWKRKPWRVELTAGETNNLPTFRQRYNETSTTRPNPDLEMEQALNTGCSVSFAPSEKLSAELSFFHRDITDRITYVRASDNTGKYENFGEVIYQGVEASLSWKPSPWIEFTPSYLYLHARNEETGLWLPATAFHTVSGELLLKPAAGLSIRTDVKYTGKVFARTDNTETIAGYLVAALRVDYRTGAAQFFVDIDNLFDIEYLYADGYDAPPREWEIGMNYTF</sequence>
<gene>
    <name evidence="10" type="ordered locus">Clim_1019</name>
</gene>
<dbReference type="InterPro" id="IPR012910">
    <property type="entry name" value="Plug_dom"/>
</dbReference>
<evidence type="ECO:0000259" key="9">
    <source>
        <dbReference type="Pfam" id="PF07715"/>
    </source>
</evidence>
<dbReference type="Proteomes" id="UP000008841">
    <property type="component" value="Chromosome"/>
</dbReference>
<evidence type="ECO:0000256" key="6">
    <source>
        <dbReference type="ARBA" id="ARBA00023136"/>
    </source>
</evidence>
<comment type="similarity">
    <text evidence="8">Belongs to the TonB-dependent receptor family.</text>
</comment>
<keyword evidence="4 8" id="KW-0812">Transmembrane</keyword>
<dbReference type="GO" id="GO:0015344">
    <property type="term" value="F:siderophore uptake transmembrane transporter activity"/>
    <property type="evidence" value="ECO:0007669"/>
    <property type="project" value="TreeGrafter"/>
</dbReference>
<dbReference type="Gene3D" id="2.40.170.20">
    <property type="entry name" value="TonB-dependent receptor, beta-barrel domain"/>
    <property type="match status" value="1"/>
</dbReference>
<accession>B3EC19</accession>
<dbReference type="InterPro" id="IPR036942">
    <property type="entry name" value="Beta-barrel_TonB_sf"/>
</dbReference>
<evidence type="ECO:0000313" key="11">
    <source>
        <dbReference type="Proteomes" id="UP000008841"/>
    </source>
</evidence>
<evidence type="ECO:0000256" key="1">
    <source>
        <dbReference type="ARBA" id="ARBA00004571"/>
    </source>
</evidence>
<protein>
    <submittedName>
        <fullName evidence="10">TonB-dependent receptor</fullName>
    </submittedName>
</protein>
<evidence type="ECO:0000256" key="8">
    <source>
        <dbReference type="PROSITE-ProRule" id="PRU01360"/>
    </source>
</evidence>
<evidence type="ECO:0000256" key="3">
    <source>
        <dbReference type="ARBA" id="ARBA00022452"/>
    </source>
</evidence>
<evidence type="ECO:0000256" key="7">
    <source>
        <dbReference type="ARBA" id="ARBA00023237"/>
    </source>
</evidence>
<evidence type="ECO:0000256" key="4">
    <source>
        <dbReference type="ARBA" id="ARBA00022692"/>
    </source>
</evidence>
<dbReference type="InterPro" id="IPR037066">
    <property type="entry name" value="Plug_dom_sf"/>
</dbReference>
<dbReference type="PANTHER" id="PTHR30069:SF29">
    <property type="entry name" value="HEMOGLOBIN AND HEMOGLOBIN-HAPTOGLOBIN-BINDING PROTEIN 1-RELATED"/>
    <property type="match status" value="1"/>
</dbReference>
<dbReference type="HOGENOM" id="CLU_008287_18_5_10"/>
<dbReference type="AlphaFoldDB" id="B3EC19"/>
<dbReference type="InterPro" id="IPR039426">
    <property type="entry name" value="TonB-dep_rcpt-like"/>
</dbReference>
<keyword evidence="5" id="KW-0732">Signal</keyword>
<dbReference type="SUPFAM" id="SSF56935">
    <property type="entry name" value="Porins"/>
    <property type="match status" value="1"/>
</dbReference>
<proteinExistence type="inferred from homology"/>
<evidence type="ECO:0000256" key="5">
    <source>
        <dbReference type="ARBA" id="ARBA00022729"/>
    </source>
</evidence>
<evidence type="ECO:0000313" key="10">
    <source>
        <dbReference type="EMBL" id="ACD90094.1"/>
    </source>
</evidence>
<dbReference type="PROSITE" id="PS52016">
    <property type="entry name" value="TONB_DEPENDENT_REC_3"/>
    <property type="match status" value="1"/>
</dbReference>
<feature type="domain" description="TonB-dependent receptor plug" evidence="9">
    <location>
        <begin position="32"/>
        <end position="123"/>
    </location>
</feature>
<dbReference type="STRING" id="290315.Clim_1019"/>
<dbReference type="KEGG" id="cli:Clim_1019"/>
<dbReference type="eggNOG" id="COG4771">
    <property type="taxonomic scope" value="Bacteria"/>
</dbReference>
<evidence type="ECO:0000256" key="2">
    <source>
        <dbReference type="ARBA" id="ARBA00022448"/>
    </source>
</evidence>
<dbReference type="Gene3D" id="2.170.130.10">
    <property type="entry name" value="TonB-dependent receptor, plug domain"/>
    <property type="match status" value="1"/>
</dbReference>
<name>B3EC19_CHLL2</name>
<organism evidence="10 11">
    <name type="scientific">Chlorobium limicola (strain DSM 245 / NBRC 103803 / 6330)</name>
    <dbReference type="NCBI Taxonomy" id="290315"/>
    <lineage>
        <taxon>Bacteria</taxon>
        <taxon>Pseudomonadati</taxon>
        <taxon>Chlorobiota</taxon>
        <taxon>Chlorobiia</taxon>
        <taxon>Chlorobiales</taxon>
        <taxon>Chlorobiaceae</taxon>
        <taxon>Chlorobium/Pelodictyon group</taxon>
        <taxon>Chlorobium</taxon>
    </lineage>
</organism>
<dbReference type="GO" id="GO:0009279">
    <property type="term" value="C:cell outer membrane"/>
    <property type="evidence" value="ECO:0007669"/>
    <property type="project" value="UniProtKB-SubCell"/>
</dbReference>
<keyword evidence="10" id="KW-0675">Receptor</keyword>
<keyword evidence="6 8" id="KW-0472">Membrane</keyword>
<keyword evidence="7 8" id="KW-0998">Cell outer membrane</keyword>
<dbReference type="GO" id="GO:0044718">
    <property type="term" value="P:siderophore transmembrane transport"/>
    <property type="evidence" value="ECO:0007669"/>
    <property type="project" value="TreeGrafter"/>
</dbReference>